<evidence type="ECO:0000313" key="7">
    <source>
        <dbReference type="EMBL" id="GDY68505.1"/>
    </source>
</evidence>
<protein>
    <submittedName>
        <fullName evidence="7">RNA polymerase sigma factor</fullName>
    </submittedName>
</protein>
<evidence type="ECO:0000256" key="1">
    <source>
        <dbReference type="ARBA" id="ARBA00010641"/>
    </source>
</evidence>
<keyword evidence="5" id="KW-0804">Transcription</keyword>
<dbReference type="InterPro" id="IPR013249">
    <property type="entry name" value="RNA_pol_sigma70_r4_t2"/>
</dbReference>
<evidence type="ECO:0000313" key="9">
    <source>
        <dbReference type="Proteomes" id="UP000299211"/>
    </source>
</evidence>
<evidence type="ECO:0000256" key="5">
    <source>
        <dbReference type="ARBA" id="ARBA00023163"/>
    </source>
</evidence>
<reference evidence="7 10" key="2">
    <citation type="submission" date="2019-04" db="EMBL/GenBank/DDBJ databases">
        <title>Draft genome sequences of Streptomyces avermitilis NBRC 14893.</title>
        <authorList>
            <person name="Komaki H."/>
            <person name="Tamura T."/>
            <person name="Hosoyama A."/>
        </authorList>
    </citation>
    <scope>NUCLEOTIDE SEQUENCE [LARGE SCALE GENOMIC DNA]</scope>
    <source>
        <strain evidence="7 10">NBRC 14893</strain>
    </source>
</reference>
<dbReference type="AlphaFoldDB" id="A0A4D4M9H1"/>
<dbReference type="Proteomes" id="UP000302139">
    <property type="component" value="Unassembled WGS sequence"/>
</dbReference>
<dbReference type="GO" id="GO:0003677">
    <property type="term" value="F:DNA binding"/>
    <property type="evidence" value="ECO:0007669"/>
    <property type="project" value="UniProtKB-KW"/>
</dbReference>
<comment type="caution">
    <text evidence="7">The sequence shown here is derived from an EMBL/GenBank/DDBJ whole genome shotgun (WGS) entry which is preliminary data.</text>
</comment>
<gene>
    <name evidence="7" type="primary">rpoE_6</name>
    <name evidence="8" type="synonym">rpoE_1</name>
    <name evidence="7" type="ORF">SAV14893_078980</name>
    <name evidence="8" type="ORF">SAV31267_006050</name>
</gene>
<keyword evidence="2" id="KW-0805">Transcription regulation</keyword>
<comment type="similarity">
    <text evidence="1">Belongs to the sigma-70 factor family. ECF subfamily.</text>
</comment>
<dbReference type="NCBIfam" id="TIGR02937">
    <property type="entry name" value="sigma70-ECF"/>
    <property type="match status" value="1"/>
</dbReference>
<dbReference type="InterPro" id="IPR036388">
    <property type="entry name" value="WH-like_DNA-bd_sf"/>
</dbReference>
<evidence type="ECO:0000313" key="8">
    <source>
        <dbReference type="EMBL" id="GDY71120.1"/>
    </source>
</evidence>
<dbReference type="Pfam" id="PF08281">
    <property type="entry name" value="Sigma70_r4_2"/>
    <property type="match status" value="1"/>
</dbReference>
<feature type="domain" description="RNA polymerase sigma factor 70 region 4 type 2" evidence="6">
    <location>
        <begin position="107"/>
        <end position="156"/>
    </location>
</feature>
<accession>A0A4D4M9H1</accession>
<dbReference type="SUPFAM" id="SSF88659">
    <property type="entry name" value="Sigma3 and sigma4 domains of RNA polymerase sigma factors"/>
    <property type="match status" value="1"/>
</dbReference>
<dbReference type="GO" id="GO:0016987">
    <property type="term" value="F:sigma factor activity"/>
    <property type="evidence" value="ECO:0007669"/>
    <property type="project" value="UniProtKB-KW"/>
</dbReference>
<evidence type="ECO:0000259" key="6">
    <source>
        <dbReference type="Pfam" id="PF08281"/>
    </source>
</evidence>
<evidence type="ECO:0000256" key="2">
    <source>
        <dbReference type="ARBA" id="ARBA00023015"/>
    </source>
</evidence>
<dbReference type="SUPFAM" id="SSF88946">
    <property type="entry name" value="Sigma2 domain of RNA polymerase sigma factors"/>
    <property type="match status" value="1"/>
</dbReference>
<name>A0A4D4M9H1_STRAX</name>
<dbReference type="InterPro" id="IPR013324">
    <property type="entry name" value="RNA_pol_sigma_r3/r4-like"/>
</dbReference>
<reference evidence="8 9" key="1">
    <citation type="submission" date="2019-04" db="EMBL/GenBank/DDBJ databases">
        <title>Draft genome sequences of Streptomyces avermitilis ATCC 31267.</title>
        <authorList>
            <person name="Komaki H."/>
            <person name="Tamura T."/>
            <person name="Hosoyama A."/>
        </authorList>
    </citation>
    <scope>NUCLEOTIDE SEQUENCE [LARGE SCALE GENOMIC DNA]</scope>
    <source>
        <strain evidence="8 9">ATCC 31267</strain>
    </source>
</reference>
<proteinExistence type="inferred from homology"/>
<dbReference type="GO" id="GO:0006352">
    <property type="term" value="P:DNA-templated transcription initiation"/>
    <property type="evidence" value="ECO:0007669"/>
    <property type="project" value="InterPro"/>
</dbReference>
<keyword evidence="4" id="KW-0238">DNA-binding</keyword>
<dbReference type="Proteomes" id="UP000299211">
    <property type="component" value="Unassembled WGS sequence"/>
</dbReference>
<dbReference type="EMBL" id="BJHY01000001">
    <property type="protein sequence ID" value="GDY71120.1"/>
    <property type="molecule type" value="Genomic_DNA"/>
</dbReference>
<dbReference type="InterPro" id="IPR013325">
    <property type="entry name" value="RNA_pol_sigma_r2"/>
</dbReference>
<dbReference type="RefSeq" id="WP_159029013.1">
    <property type="nucleotide sequence ID" value="NZ_BAABTN010000024.1"/>
</dbReference>
<organism evidence="7 10">
    <name type="scientific">Streptomyces avermitilis</name>
    <dbReference type="NCBI Taxonomy" id="33903"/>
    <lineage>
        <taxon>Bacteria</taxon>
        <taxon>Bacillati</taxon>
        <taxon>Actinomycetota</taxon>
        <taxon>Actinomycetes</taxon>
        <taxon>Kitasatosporales</taxon>
        <taxon>Streptomycetaceae</taxon>
        <taxon>Streptomyces</taxon>
    </lineage>
</organism>
<dbReference type="InterPro" id="IPR014284">
    <property type="entry name" value="RNA_pol_sigma-70_dom"/>
</dbReference>
<sequence>MRRSFLDFFQLEYHRVVRFLMCCGADQQTAEDAAQEAFVEGWRMVTAGTWGSVDNRQGWIRRIALSAYRRPRGQKRCQLPISHGVDLPDRSEPGPGHEELTVQARTVLAALAQLSDDQRHVMALHLDGYSSAESAQLLGLQDQKARDLLKGARRKLRRILSPAEPAERKD</sequence>
<dbReference type="InterPro" id="IPR039425">
    <property type="entry name" value="RNA_pol_sigma-70-like"/>
</dbReference>
<dbReference type="Gene3D" id="1.10.10.10">
    <property type="entry name" value="Winged helix-like DNA-binding domain superfamily/Winged helix DNA-binding domain"/>
    <property type="match status" value="1"/>
</dbReference>
<keyword evidence="3" id="KW-0731">Sigma factor</keyword>
<evidence type="ECO:0000256" key="3">
    <source>
        <dbReference type="ARBA" id="ARBA00023082"/>
    </source>
</evidence>
<dbReference type="EMBL" id="BJHX01000001">
    <property type="protein sequence ID" value="GDY68505.1"/>
    <property type="molecule type" value="Genomic_DNA"/>
</dbReference>
<evidence type="ECO:0000256" key="4">
    <source>
        <dbReference type="ARBA" id="ARBA00023125"/>
    </source>
</evidence>
<dbReference type="PANTHER" id="PTHR43133:SF8">
    <property type="entry name" value="RNA POLYMERASE SIGMA FACTOR HI_1459-RELATED"/>
    <property type="match status" value="1"/>
</dbReference>
<dbReference type="Gene3D" id="1.10.1740.10">
    <property type="match status" value="1"/>
</dbReference>
<dbReference type="PANTHER" id="PTHR43133">
    <property type="entry name" value="RNA POLYMERASE ECF-TYPE SIGMA FACTO"/>
    <property type="match status" value="1"/>
</dbReference>
<evidence type="ECO:0000313" key="10">
    <source>
        <dbReference type="Proteomes" id="UP000302139"/>
    </source>
</evidence>